<evidence type="ECO:0000313" key="3">
    <source>
        <dbReference type="Proteomes" id="UP001154282"/>
    </source>
</evidence>
<dbReference type="EMBL" id="CAMGYJ010000007">
    <property type="protein sequence ID" value="CAI0442578.1"/>
    <property type="molecule type" value="Genomic_DNA"/>
</dbReference>
<dbReference type="AlphaFoldDB" id="A0AAV0M8I3"/>
<name>A0AAV0M8I3_9ROSI</name>
<sequence length="47" mass="5391">MPNARYPLQVYKGWKPSKEGDFSSLLTLHFLLSLYTSSLYLLSQLSP</sequence>
<dbReference type="Proteomes" id="UP001154282">
    <property type="component" value="Unassembled WGS sequence"/>
</dbReference>
<keyword evidence="1" id="KW-0812">Transmembrane</keyword>
<keyword evidence="3" id="KW-1185">Reference proteome</keyword>
<accession>A0AAV0M8I3</accession>
<comment type="caution">
    <text evidence="2">The sequence shown here is derived from an EMBL/GenBank/DDBJ whole genome shotgun (WGS) entry which is preliminary data.</text>
</comment>
<keyword evidence="1" id="KW-0472">Membrane</keyword>
<organism evidence="2 3">
    <name type="scientific">Linum tenue</name>
    <dbReference type="NCBI Taxonomy" id="586396"/>
    <lineage>
        <taxon>Eukaryota</taxon>
        <taxon>Viridiplantae</taxon>
        <taxon>Streptophyta</taxon>
        <taxon>Embryophyta</taxon>
        <taxon>Tracheophyta</taxon>
        <taxon>Spermatophyta</taxon>
        <taxon>Magnoliopsida</taxon>
        <taxon>eudicotyledons</taxon>
        <taxon>Gunneridae</taxon>
        <taxon>Pentapetalae</taxon>
        <taxon>rosids</taxon>
        <taxon>fabids</taxon>
        <taxon>Malpighiales</taxon>
        <taxon>Linaceae</taxon>
        <taxon>Linum</taxon>
    </lineage>
</organism>
<feature type="transmembrane region" description="Helical" evidence="1">
    <location>
        <begin position="22"/>
        <end position="42"/>
    </location>
</feature>
<protein>
    <submittedName>
        <fullName evidence="2">Uncharacterized protein</fullName>
    </submittedName>
</protein>
<gene>
    <name evidence="2" type="ORF">LITE_LOCUS27319</name>
</gene>
<proteinExistence type="predicted"/>
<reference evidence="2" key="1">
    <citation type="submission" date="2022-08" db="EMBL/GenBank/DDBJ databases">
        <authorList>
            <person name="Gutierrez-Valencia J."/>
        </authorList>
    </citation>
    <scope>NUCLEOTIDE SEQUENCE</scope>
</reference>
<evidence type="ECO:0000313" key="2">
    <source>
        <dbReference type="EMBL" id="CAI0442578.1"/>
    </source>
</evidence>
<keyword evidence="1" id="KW-1133">Transmembrane helix</keyword>
<evidence type="ECO:0000256" key="1">
    <source>
        <dbReference type="SAM" id="Phobius"/>
    </source>
</evidence>